<organism evidence="3 4">
    <name type="scientific">Fraserbacteria sp. (strain RBG_16_55_9)</name>
    <dbReference type="NCBI Taxonomy" id="1817864"/>
    <lineage>
        <taxon>Bacteria</taxon>
        <taxon>Candidatus Fraseribacteriota</taxon>
    </lineage>
</organism>
<gene>
    <name evidence="3" type="ORF">A2Z21_07565</name>
</gene>
<dbReference type="STRING" id="1817864.A2Z21_07565"/>
<keyword evidence="1" id="KW-0233">DNA recombination</keyword>
<dbReference type="InterPro" id="IPR011010">
    <property type="entry name" value="DNA_brk_join_enz"/>
</dbReference>
<evidence type="ECO:0000256" key="1">
    <source>
        <dbReference type="ARBA" id="ARBA00023172"/>
    </source>
</evidence>
<evidence type="ECO:0000313" key="3">
    <source>
        <dbReference type="EMBL" id="OGF53546.1"/>
    </source>
</evidence>
<dbReference type="InterPro" id="IPR013762">
    <property type="entry name" value="Integrase-like_cat_sf"/>
</dbReference>
<reference evidence="3 4" key="1">
    <citation type="journal article" date="2016" name="Nat. Commun.">
        <title>Thousands of microbial genomes shed light on interconnected biogeochemical processes in an aquifer system.</title>
        <authorList>
            <person name="Anantharaman K."/>
            <person name="Brown C.T."/>
            <person name="Hug L.A."/>
            <person name="Sharon I."/>
            <person name="Castelle C.J."/>
            <person name="Probst A.J."/>
            <person name="Thomas B.C."/>
            <person name="Singh A."/>
            <person name="Wilkins M.J."/>
            <person name="Karaoz U."/>
            <person name="Brodie E.L."/>
            <person name="Williams K.H."/>
            <person name="Hubbard S.S."/>
            <person name="Banfield J.F."/>
        </authorList>
    </citation>
    <scope>NUCLEOTIDE SEQUENCE [LARGE SCALE GENOMIC DNA]</scope>
    <source>
        <strain evidence="4">RBG_16_55_9</strain>
    </source>
</reference>
<sequence>MINPHLFHHSFSRNALSAGMDIRRVSQMLGHSSIKTTVDVNGTPSLDETQMDDCGSKCSSAKVVPHHVDFT</sequence>
<evidence type="ECO:0000313" key="4">
    <source>
        <dbReference type="Proteomes" id="UP000179157"/>
    </source>
</evidence>
<dbReference type="Gene3D" id="1.10.443.10">
    <property type="entry name" value="Intergrase catalytic core"/>
    <property type="match status" value="1"/>
</dbReference>
<dbReference type="GO" id="GO:0015074">
    <property type="term" value="P:DNA integration"/>
    <property type="evidence" value="ECO:0007669"/>
    <property type="project" value="InterPro"/>
</dbReference>
<proteinExistence type="predicted"/>
<accession>A0A1F5UQX3</accession>
<dbReference type="GO" id="GO:0006310">
    <property type="term" value="P:DNA recombination"/>
    <property type="evidence" value="ECO:0007669"/>
    <property type="project" value="UniProtKB-KW"/>
</dbReference>
<dbReference type="SUPFAM" id="SSF56349">
    <property type="entry name" value="DNA breaking-rejoining enzymes"/>
    <property type="match status" value="1"/>
</dbReference>
<dbReference type="GO" id="GO:0003677">
    <property type="term" value="F:DNA binding"/>
    <property type="evidence" value="ECO:0007669"/>
    <property type="project" value="InterPro"/>
</dbReference>
<dbReference type="AlphaFoldDB" id="A0A1F5UQX3"/>
<protein>
    <recommendedName>
        <fullName evidence="2">Tyr recombinase domain-containing protein</fullName>
    </recommendedName>
</protein>
<dbReference type="Pfam" id="PF00589">
    <property type="entry name" value="Phage_integrase"/>
    <property type="match status" value="1"/>
</dbReference>
<dbReference type="InterPro" id="IPR002104">
    <property type="entry name" value="Integrase_catalytic"/>
</dbReference>
<feature type="domain" description="Tyr recombinase" evidence="2">
    <location>
        <begin position="2"/>
        <end position="37"/>
    </location>
</feature>
<evidence type="ECO:0000259" key="2">
    <source>
        <dbReference type="Pfam" id="PF00589"/>
    </source>
</evidence>
<name>A0A1F5UQX3_FRAXR</name>
<dbReference type="EMBL" id="MFGX01000102">
    <property type="protein sequence ID" value="OGF53546.1"/>
    <property type="molecule type" value="Genomic_DNA"/>
</dbReference>
<dbReference type="Proteomes" id="UP000179157">
    <property type="component" value="Unassembled WGS sequence"/>
</dbReference>
<comment type="caution">
    <text evidence="3">The sequence shown here is derived from an EMBL/GenBank/DDBJ whole genome shotgun (WGS) entry which is preliminary data.</text>
</comment>